<feature type="domain" description="BD-FAE-like" evidence="2">
    <location>
        <begin position="29"/>
        <end position="219"/>
    </location>
</feature>
<dbReference type="InterPro" id="IPR050300">
    <property type="entry name" value="GDXG_lipolytic_enzyme"/>
</dbReference>
<dbReference type="SUPFAM" id="SSF53474">
    <property type="entry name" value="alpha/beta-Hydrolases"/>
    <property type="match status" value="1"/>
</dbReference>
<sequence length="274" mass="29448">MRDRSTDTLENMSRVRIAYGPQPQQFGHLYLPDATDPGVPVPVVMVVHGGFWSGEYHLTLGTPLSLELAAHGVAAWNVEYRRIGAGGRWPEMSADIVAALDAVATAVAERARAGGVALDPDRVRVVGHSAGGQLAVWLAGQRTQVRPELVVAQAGALDLASAGERGRRVGYIEDLFGQPYEADPQLYRSASPRHRVPIGVPVALVHGTEDAQVPVRVAERYAEAAAAAGDPVALHVVDGEDHFAFLDKRTRSWALSRELLLAPEPIGSRVRREG</sequence>
<dbReference type="Proteomes" id="UP000042997">
    <property type="component" value="Unassembled WGS sequence"/>
</dbReference>
<proteinExistence type="predicted"/>
<evidence type="ECO:0000256" key="1">
    <source>
        <dbReference type="ARBA" id="ARBA00022801"/>
    </source>
</evidence>
<dbReference type="GO" id="GO:0016787">
    <property type="term" value="F:hydrolase activity"/>
    <property type="evidence" value="ECO:0007669"/>
    <property type="project" value="UniProtKB-KW"/>
</dbReference>
<dbReference type="EMBL" id="CCSD01000107">
    <property type="protein sequence ID" value="CDZ91999.1"/>
    <property type="molecule type" value="Genomic_DNA"/>
</dbReference>
<evidence type="ECO:0000259" key="2">
    <source>
        <dbReference type="Pfam" id="PF20434"/>
    </source>
</evidence>
<dbReference type="Pfam" id="PF20434">
    <property type="entry name" value="BD-FAE"/>
    <property type="match status" value="1"/>
</dbReference>
<accession>A0A098BTD2</accession>
<dbReference type="InterPro" id="IPR049492">
    <property type="entry name" value="BD-FAE-like_dom"/>
</dbReference>
<evidence type="ECO:0000313" key="4">
    <source>
        <dbReference type="Proteomes" id="UP000042997"/>
    </source>
</evidence>
<evidence type="ECO:0000313" key="3">
    <source>
        <dbReference type="EMBL" id="CDZ91999.1"/>
    </source>
</evidence>
<reference evidence="3 4" key="1">
    <citation type="journal article" date="2014" name="Genome Announc.">
        <title>Draft Genome Sequence of Propane- and Butane-Oxidizing Actinobacterium Rhodococcus ruber IEGM 231.</title>
        <authorList>
            <person name="Ivshina I.B."/>
            <person name="Kuyukina M.S."/>
            <person name="Krivoruchko A.V."/>
            <person name="Barbe V."/>
            <person name="Fischer C."/>
        </authorList>
    </citation>
    <scope>NUCLEOTIDE SEQUENCE [LARGE SCALE GENOMIC DNA]</scope>
</reference>
<keyword evidence="1" id="KW-0378">Hydrolase</keyword>
<name>A0A098BTD2_9NOCA</name>
<dbReference type="eggNOG" id="COG1506">
    <property type="taxonomic scope" value="Bacteria"/>
</dbReference>
<dbReference type="Gene3D" id="3.40.50.1820">
    <property type="entry name" value="alpha/beta hydrolase"/>
    <property type="match status" value="1"/>
</dbReference>
<protein>
    <recommendedName>
        <fullName evidence="2">BD-FAE-like domain-containing protein</fullName>
    </recommendedName>
</protein>
<dbReference type="PANTHER" id="PTHR48081:SF33">
    <property type="entry name" value="KYNURENINE FORMAMIDASE"/>
    <property type="match status" value="1"/>
</dbReference>
<organism evidence="3 4">
    <name type="scientific">Rhodococcus ruber</name>
    <dbReference type="NCBI Taxonomy" id="1830"/>
    <lineage>
        <taxon>Bacteria</taxon>
        <taxon>Bacillati</taxon>
        <taxon>Actinomycetota</taxon>
        <taxon>Actinomycetes</taxon>
        <taxon>Mycobacteriales</taxon>
        <taxon>Nocardiaceae</taxon>
        <taxon>Rhodococcus</taxon>
    </lineage>
</organism>
<dbReference type="InterPro" id="IPR029058">
    <property type="entry name" value="AB_hydrolase_fold"/>
</dbReference>
<dbReference type="PANTHER" id="PTHR48081">
    <property type="entry name" value="AB HYDROLASE SUPERFAMILY PROTEIN C4A8.06C"/>
    <property type="match status" value="1"/>
</dbReference>
<dbReference type="AlphaFoldDB" id="A0A098BTD2"/>
<gene>
    <name evidence="3" type="ORF">RHRU231_910038</name>
</gene>